<dbReference type="PANTHER" id="PTHR37946:SF1">
    <property type="entry name" value="SLL1969 PROTEIN"/>
    <property type="match status" value="1"/>
</dbReference>
<dbReference type="InterPro" id="IPR029058">
    <property type="entry name" value="AB_hydrolase_fold"/>
</dbReference>
<sequence>MKSCSGHPAGVDLTLNRQVALARRIVSAQPATYNLIVIWLACLCIMPGCSAVRTRWPLPVVSEPVFVDTIDPQSALAEAESLYSTAQEHEHYGWTSCVDLYFEVAILTLGAGIQTTERSRELHRSCLQKIVLTGQRFKRLLPQSGLQIERDGEDTTIPVSHHGFVWEPSDFDTLELVGDYGSSGLRQFHRCSGAGIPLVVEGDSSGGRPFGVDRPVFAATLVLQPRSFLDSSALTDGSLPGDGQGAGQACAAGWELAFYDPLRVHCVERLGENIPLARDTSAPLIYRLDDTPQDYLANFISIGTRTGNGRLITLEPYQPGKIPVVFIHGLLSDPFTWAEMTNELQASPDFVDRYQIWYYEYPTGESFFFTAAQLREQLRAAREVFDPSCSDPQLSNIMLVGHSMGGLIAKLQVTSSEDLIWDAVANCPLEQVVSPPDTRDKLRNSFYFEPNPAVTRVVFIGTPHRGSVYARRLVGKIGSALVEESADRKQAYQQLLACNPGVFSREVQRRVPTSIDLLNPQSPLLKATDWLPIKDSVVLHSIVGTGRWTLGYGASDGVVPVDSAFEFRARSERCVVEEHSKLNQHPDTVDEVRCLLERHWANSQPSLLSYSQMSHRQN</sequence>
<keyword evidence="2" id="KW-0378">Hydrolase</keyword>
<name>A0A518G798_9BACT</name>
<dbReference type="Gene3D" id="3.40.50.1820">
    <property type="entry name" value="alpha/beta hydrolase"/>
    <property type="match status" value="1"/>
</dbReference>
<accession>A0A518G798</accession>
<proteinExistence type="predicted"/>
<gene>
    <name evidence="2" type="ORF">Q31a_27820</name>
</gene>
<dbReference type="AlphaFoldDB" id="A0A518G798"/>
<evidence type="ECO:0000259" key="1">
    <source>
        <dbReference type="Pfam" id="PF07819"/>
    </source>
</evidence>
<keyword evidence="3" id="KW-1185">Reference proteome</keyword>
<dbReference type="SUPFAM" id="SSF53474">
    <property type="entry name" value="alpha/beta-Hydrolases"/>
    <property type="match status" value="1"/>
</dbReference>
<dbReference type="Pfam" id="PF07819">
    <property type="entry name" value="PGAP1"/>
    <property type="match status" value="1"/>
</dbReference>
<protein>
    <submittedName>
        <fullName evidence="2">Alpha/beta hydrolase family protein</fullName>
    </submittedName>
</protein>
<dbReference type="EMBL" id="CP036298">
    <property type="protein sequence ID" value="QDV24464.1"/>
    <property type="molecule type" value="Genomic_DNA"/>
</dbReference>
<dbReference type="KEGG" id="ahel:Q31a_27820"/>
<evidence type="ECO:0000313" key="3">
    <source>
        <dbReference type="Proteomes" id="UP000318017"/>
    </source>
</evidence>
<evidence type="ECO:0000313" key="2">
    <source>
        <dbReference type="EMBL" id="QDV24464.1"/>
    </source>
</evidence>
<dbReference type="OrthoDB" id="869379at2"/>
<dbReference type="RefSeq" id="WP_145078138.1">
    <property type="nucleotide sequence ID" value="NZ_CP036298.1"/>
</dbReference>
<dbReference type="InterPro" id="IPR012908">
    <property type="entry name" value="PGAP1-ab_dom-like"/>
</dbReference>
<organism evidence="2 3">
    <name type="scientific">Aureliella helgolandensis</name>
    <dbReference type="NCBI Taxonomy" id="2527968"/>
    <lineage>
        <taxon>Bacteria</taxon>
        <taxon>Pseudomonadati</taxon>
        <taxon>Planctomycetota</taxon>
        <taxon>Planctomycetia</taxon>
        <taxon>Pirellulales</taxon>
        <taxon>Pirellulaceae</taxon>
        <taxon>Aureliella</taxon>
    </lineage>
</organism>
<feature type="domain" description="GPI inositol-deacylase PGAP1-like alpha/beta" evidence="1">
    <location>
        <begin position="320"/>
        <end position="417"/>
    </location>
</feature>
<dbReference type="GO" id="GO:0016788">
    <property type="term" value="F:hydrolase activity, acting on ester bonds"/>
    <property type="evidence" value="ECO:0007669"/>
    <property type="project" value="InterPro"/>
</dbReference>
<dbReference type="PANTHER" id="PTHR37946">
    <property type="entry name" value="SLL1969 PROTEIN"/>
    <property type="match status" value="1"/>
</dbReference>
<dbReference type="Proteomes" id="UP000318017">
    <property type="component" value="Chromosome"/>
</dbReference>
<reference evidence="2 3" key="1">
    <citation type="submission" date="2019-02" db="EMBL/GenBank/DDBJ databases">
        <title>Deep-cultivation of Planctomycetes and their phenomic and genomic characterization uncovers novel biology.</title>
        <authorList>
            <person name="Wiegand S."/>
            <person name="Jogler M."/>
            <person name="Boedeker C."/>
            <person name="Pinto D."/>
            <person name="Vollmers J."/>
            <person name="Rivas-Marin E."/>
            <person name="Kohn T."/>
            <person name="Peeters S.H."/>
            <person name="Heuer A."/>
            <person name="Rast P."/>
            <person name="Oberbeckmann S."/>
            <person name="Bunk B."/>
            <person name="Jeske O."/>
            <person name="Meyerdierks A."/>
            <person name="Storesund J.E."/>
            <person name="Kallscheuer N."/>
            <person name="Luecker S."/>
            <person name="Lage O.M."/>
            <person name="Pohl T."/>
            <person name="Merkel B.J."/>
            <person name="Hornburger P."/>
            <person name="Mueller R.-W."/>
            <person name="Bruemmer F."/>
            <person name="Labrenz M."/>
            <person name="Spormann A.M."/>
            <person name="Op den Camp H."/>
            <person name="Overmann J."/>
            <person name="Amann R."/>
            <person name="Jetten M.S.M."/>
            <person name="Mascher T."/>
            <person name="Medema M.H."/>
            <person name="Devos D.P."/>
            <person name="Kaster A.-K."/>
            <person name="Ovreas L."/>
            <person name="Rohde M."/>
            <person name="Galperin M.Y."/>
            <person name="Jogler C."/>
        </authorList>
    </citation>
    <scope>NUCLEOTIDE SEQUENCE [LARGE SCALE GENOMIC DNA]</scope>
    <source>
        <strain evidence="2 3">Q31a</strain>
    </source>
</reference>